<dbReference type="GO" id="GO:0004842">
    <property type="term" value="F:ubiquitin-protein transferase activity"/>
    <property type="evidence" value="ECO:0007669"/>
    <property type="project" value="TreeGrafter"/>
</dbReference>
<evidence type="ECO:0000256" key="7">
    <source>
        <dbReference type="ARBA" id="ARBA00022833"/>
    </source>
</evidence>
<evidence type="ECO:0000259" key="12">
    <source>
        <dbReference type="PROSITE" id="PS51292"/>
    </source>
</evidence>
<evidence type="ECO:0000256" key="4">
    <source>
        <dbReference type="ARBA" id="ARBA00022723"/>
    </source>
</evidence>
<keyword evidence="13" id="KW-1185">Reference proteome</keyword>
<keyword evidence="7" id="KW-0862">Zinc</keyword>
<name>A0A7E4WAD5_PANRE</name>
<dbReference type="PANTHER" id="PTHR46065:SF3">
    <property type="entry name" value="FI20425P1"/>
    <property type="match status" value="1"/>
</dbReference>
<dbReference type="FunFam" id="3.30.40.10:FF:000571">
    <property type="entry name" value="Zinc finger, C3HC4 type"/>
    <property type="match status" value="1"/>
</dbReference>
<feature type="transmembrane region" description="Helical" evidence="11">
    <location>
        <begin position="199"/>
        <end position="223"/>
    </location>
</feature>
<keyword evidence="4" id="KW-0479">Metal-binding</keyword>
<sequence>MPDEMSGISVISIEEVPSTSTEVEIRTGLKEKLLRTMRSKSRNTLPQPSNPLIREKPSPSSKRGPIIEETFYAPDSDKKCLLVPFDTDGRCPDGNDPRKKQNLQRHCSLPSIASSSSDTQCRICHSGVNTSDNPLIAPCRCNGSLKFVHTSCLVRWLEISSDKFWPTKQCELCAYRFKRHSLWKLRKLHWPVVSTEDRVLNVIFVCLLLMMITCIIIACYFPSVTRDSKYSSNHYIRFGDAFFRRDEITTAIAGVFFLISFLLALCTQYRAGGTVFRQLFRIWAINRNWLIRDYDPDDDAELNRSRSHATVTDPTVVEIDASPAVLII</sequence>
<keyword evidence="6" id="KW-0833">Ubl conjugation pathway</keyword>
<reference evidence="13" key="1">
    <citation type="journal article" date="2013" name="Genetics">
        <title>The draft genome and transcriptome of Panagrellus redivivus are shaped by the harsh demands of a free-living lifestyle.</title>
        <authorList>
            <person name="Srinivasan J."/>
            <person name="Dillman A.R."/>
            <person name="Macchietto M.G."/>
            <person name="Heikkinen L."/>
            <person name="Lakso M."/>
            <person name="Fracchia K.M."/>
            <person name="Antoshechkin I."/>
            <person name="Mortazavi A."/>
            <person name="Wong G."/>
            <person name="Sternberg P.W."/>
        </authorList>
    </citation>
    <scope>NUCLEOTIDE SEQUENCE [LARGE SCALE GENOMIC DNA]</scope>
    <source>
        <strain evidence="13">MT8872</strain>
    </source>
</reference>
<dbReference type="GO" id="GO:0016567">
    <property type="term" value="P:protein ubiquitination"/>
    <property type="evidence" value="ECO:0007669"/>
    <property type="project" value="TreeGrafter"/>
</dbReference>
<evidence type="ECO:0000256" key="10">
    <source>
        <dbReference type="SAM" id="MobiDB-lite"/>
    </source>
</evidence>
<evidence type="ECO:0000313" key="14">
    <source>
        <dbReference type="WBParaSite" id="Pan_g8061.t1"/>
    </source>
</evidence>
<dbReference type="PANTHER" id="PTHR46065">
    <property type="entry name" value="E3 UBIQUITIN-PROTEIN LIGASE MARCH 2/3 FAMILY MEMBER"/>
    <property type="match status" value="1"/>
</dbReference>
<evidence type="ECO:0000256" key="2">
    <source>
        <dbReference type="ARBA" id="ARBA00022679"/>
    </source>
</evidence>
<dbReference type="GO" id="GO:0016020">
    <property type="term" value="C:membrane"/>
    <property type="evidence" value="ECO:0007669"/>
    <property type="project" value="UniProtKB-SubCell"/>
</dbReference>
<dbReference type="InterPro" id="IPR011016">
    <property type="entry name" value="Znf_RING-CH"/>
</dbReference>
<keyword evidence="2" id="KW-0808">Transferase</keyword>
<dbReference type="SMART" id="SM00744">
    <property type="entry name" value="RINGv"/>
    <property type="match status" value="1"/>
</dbReference>
<accession>A0A7E4WAD5</accession>
<dbReference type="Proteomes" id="UP000492821">
    <property type="component" value="Unassembled WGS sequence"/>
</dbReference>
<evidence type="ECO:0000256" key="5">
    <source>
        <dbReference type="ARBA" id="ARBA00022771"/>
    </source>
</evidence>
<dbReference type="AlphaFoldDB" id="A0A7E4WAD5"/>
<dbReference type="GO" id="GO:0008270">
    <property type="term" value="F:zinc ion binding"/>
    <property type="evidence" value="ECO:0007669"/>
    <property type="project" value="UniProtKB-KW"/>
</dbReference>
<keyword evidence="9 11" id="KW-0472">Membrane</keyword>
<feature type="transmembrane region" description="Helical" evidence="11">
    <location>
        <begin position="248"/>
        <end position="267"/>
    </location>
</feature>
<feature type="region of interest" description="Disordered" evidence="10">
    <location>
        <begin position="34"/>
        <end position="65"/>
    </location>
</feature>
<dbReference type="Gene3D" id="3.30.40.10">
    <property type="entry name" value="Zinc/RING finger domain, C3HC4 (zinc finger)"/>
    <property type="match status" value="1"/>
</dbReference>
<keyword evidence="3 11" id="KW-0812">Transmembrane</keyword>
<dbReference type="CDD" id="cd16495">
    <property type="entry name" value="RING_CH-C4HC3_MARCH"/>
    <property type="match status" value="1"/>
</dbReference>
<evidence type="ECO:0000313" key="13">
    <source>
        <dbReference type="Proteomes" id="UP000492821"/>
    </source>
</evidence>
<dbReference type="Pfam" id="PF12906">
    <property type="entry name" value="RINGv"/>
    <property type="match status" value="1"/>
</dbReference>
<dbReference type="PROSITE" id="PS51292">
    <property type="entry name" value="ZF_RING_CH"/>
    <property type="match status" value="1"/>
</dbReference>
<dbReference type="InterPro" id="IPR013083">
    <property type="entry name" value="Znf_RING/FYVE/PHD"/>
</dbReference>
<keyword evidence="8 11" id="KW-1133">Transmembrane helix</keyword>
<organism evidence="13 14">
    <name type="scientific">Panagrellus redivivus</name>
    <name type="common">Microworm</name>
    <dbReference type="NCBI Taxonomy" id="6233"/>
    <lineage>
        <taxon>Eukaryota</taxon>
        <taxon>Metazoa</taxon>
        <taxon>Ecdysozoa</taxon>
        <taxon>Nematoda</taxon>
        <taxon>Chromadorea</taxon>
        <taxon>Rhabditida</taxon>
        <taxon>Tylenchina</taxon>
        <taxon>Panagrolaimomorpha</taxon>
        <taxon>Panagrolaimoidea</taxon>
        <taxon>Panagrolaimidae</taxon>
        <taxon>Panagrellus</taxon>
    </lineage>
</organism>
<keyword evidence="5" id="KW-0863">Zinc-finger</keyword>
<evidence type="ECO:0000256" key="8">
    <source>
        <dbReference type="ARBA" id="ARBA00022989"/>
    </source>
</evidence>
<dbReference type="SUPFAM" id="SSF57850">
    <property type="entry name" value="RING/U-box"/>
    <property type="match status" value="1"/>
</dbReference>
<evidence type="ECO:0000256" key="6">
    <source>
        <dbReference type="ARBA" id="ARBA00022786"/>
    </source>
</evidence>
<reference evidence="14" key="2">
    <citation type="submission" date="2020-10" db="UniProtKB">
        <authorList>
            <consortium name="WormBaseParasite"/>
        </authorList>
    </citation>
    <scope>IDENTIFICATION</scope>
</reference>
<protein>
    <submittedName>
        <fullName evidence="14">RING-CH-type domain-containing protein</fullName>
    </submittedName>
</protein>
<feature type="domain" description="RING-CH-type" evidence="12">
    <location>
        <begin position="113"/>
        <end position="180"/>
    </location>
</feature>
<evidence type="ECO:0000256" key="1">
    <source>
        <dbReference type="ARBA" id="ARBA00004141"/>
    </source>
</evidence>
<proteinExistence type="predicted"/>
<comment type="subcellular location">
    <subcellularLocation>
        <location evidence="1">Membrane</location>
        <topology evidence="1">Multi-pass membrane protein</topology>
    </subcellularLocation>
</comment>
<evidence type="ECO:0000256" key="11">
    <source>
        <dbReference type="SAM" id="Phobius"/>
    </source>
</evidence>
<evidence type="ECO:0000256" key="9">
    <source>
        <dbReference type="ARBA" id="ARBA00023136"/>
    </source>
</evidence>
<evidence type="ECO:0000256" key="3">
    <source>
        <dbReference type="ARBA" id="ARBA00022692"/>
    </source>
</evidence>
<dbReference type="WBParaSite" id="Pan_g8061.t1">
    <property type="protein sequence ID" value="Pan_g8061.t1"/>
    <property type="gene ID" value="Pan_g8061"/>
</dbReference>